<evidence type="ECO:0000313" key="2">
    <source>
        <dbReference type="EMBL" id="CAD7358632.1"/>
    </source>
</evidence>
<evidence type="ECO:0000256" key="1">
    <source>
        <dbReference type="SAM" id="Phobius"/>
    </source>
</evidence>
<dbReference type="RefSeq" id="WP_170166965.1">
    <property type="nucleotide sequence ID" value="NZ_LR962863.1"/>
</dbReference>
<dbReference type="Proteomes" id="UP000264146">
    <property type="component" value="Chromosome"/>
</dbReference>
<dbReference type="EMBL" id="LR962863">
    <property type="protein sequence ID" value="CAD7358632.1"/>
    <property type="molecule type" value="Genomic_DNA"/>
</dbReference>
<reference evidence="2 4" key="2">
    <citation type="submission" date="2020-11" db="EMBL/GenBank/DDBJ databases">
        <authorList>
            <consortium name="Pathogen Informatics"/>
        </authorList>
    </citation>
    <scope>NUCLEOTIDE SEQUENCE [LARGE SCALE GENOMIC DNA]</scope>
    <source>
        <strain evidence="2 4">NCTC12218</strain>
    </source>
</reference>
<dbReference type="InterPro" id="IPR021509">
    <property type="entry name" value="DUF3169"/>
</dbReference>
<accession>A0A7Z7VW76</accession>
<reference evidence="3" key="1">
    <citation type="submission" date="2018-06" db="EMBL/GenBank/DDBJ databases">
        <authorList>
            <consortium name="Pathogen Informatics"/>
            <person name="Doyle S."/>
        </authorList>
    </citation>
    <scope>NUCLEOTIDE SEQUENCE [LARGE SCALE GENOMIC DNA]</scope>
    <source>
        <strain evidence="3">NCTC12218</strain>
    </source>
</reference>
<feature type="transmembrane region" description="Helical" evidence="1">
    <location>
        <begin position="43"/>
        <end position="61"/>
    </location>
</feature>
<keyword evidence="1" id="KW-0472">Membrane</keyword>
<name>A0A7Z7VW76_STASC</name>
<organism evidence="3">
    <name type="scientific">Staphylococcus schleiferi</name>
    <dbReference type="NCBI Taxonomy" id="1295"/>
    <lineage>
        <taxon>Bacteria</taxon>
        <taxon>Bacillati</taxon>
        <taxon>Bacillota</taxon>
        <taxon>Bacilli</taxon>
        <taxon>Bacillales</taxon>
        <taxon>Staphylococcaceae</taxon>
        <taxon>Staphylococcus</taxon>
    </lineage>
</organism>
<keyword evidence="1" id="KW-0812">Transmembrane</keyword>
<gene>
    <name evidence="3" type="ORF">NCTC12218_00213</name>
</gene>
<dbReference type="EMBL" id="UHEF01000001">
    <property type="protein sequence ID" value="SUM86270.1"/>
    <property type="molecule type" value="Genomic_DNA"/>
</dbReference>
<keyword evidence="1" id="KW-1133">Transmembrane helix</keyword>
<dbReference type="Pfam" id="PF11368">
    <property type="entry name" value="DUF3169"/>
    <property type="match status" value="1"/>
</dbReference>
<evidence type="ECO:0000313" key="4">
    <source>
        <dbReference type="Proteomes" id="UP000264146"/>
    </source>
</evidence>
<protein>
    <recommendedName>
        <fullName evidence="5">DUF3169 family protein</fullName>
    </recommendedName>
</protein>
<sequence length="67" mass="7596">MKVKRYILLILLGAVIGGIMGISSDWIDFKRWMNTNQFATPSFIMWMTLIFSALIFAIDAYSGQSTT</sequence>
<evidence type="ECO:0000313" key="3">
    <source>
        <dbReference type="EMBL" id="SUM86270.1"/>
    </source>
</evidence>
<dbReference type="AlphaFoldDB" id="A0A7Z7VW76"/>
<feature type="transmembrane region" description="Helical" evidence="1">
    <location>
        <begin position="7"/>
        <end position="23"/>
    </location>
</feature>
<proteinExistence type="predicted"/>
<evidence type="ECO:0008006" key="5">
    <source>
        <dbReference type="Google" id="ProtNLM"/>
    </source>
</evidence>